<dbReference type="Gene3D" id="3.40.50.300">
    <property type="entry name" value="P-loop containing nucleotide triphosphate hydrolases"/>
    <property type="match status" value="1"/>
</dbReference>
<reference evidence="1 3" key="1">
    <citation type="submission" date="2016-08" db="EMBL/GenBank/DDBJ databases">
        <title>Moorella thermoacetica DSM 103132.</title>
        <authorList>
            <person name="Jendresen C.B."/>
            <person name="Redl S.M."/>
            <person name="Jensen T.O."/>
            <person name="Nielsen A.T."/>
        </authorList>
    </citation>
    <scope>NUCLEOTIDE SEQUENCE [LARGE SCALE GENOMIC DNA]</scope>
    <source>
        <strain evidence="1 3">DSM 103132</strain>
    </source>
</reference>
<dbReference type="EMBL" id="CP017019">
    <property type="protein sequence ID" value="AOQ24637.1"/>
    <property type="molecule type" value="Genomic_DNA"/>
</dbReference>
<dbReference type="InterPro" id="IPR027417">
    <property type="entry name" value="P-loop_NTPase"/>
</dbReference>
<evidence type="ECO:0008006" key="5">
    <source>
        <dbReference type="Google" id="ProtNLM"/>
    </source>
</evidence>
<accession>A0AAC9HIL9</accession>
<gene>
    <name evidence="1" type="ORF">Maut_02209</name>
    <name evidence="2" type="ORF">MTAT_19820</name>
</gene>
<dbReference type="AlphaFoldDB" id="A0AAC9HIL9"/>
<proteinExistence type="predicted"/>
<evidence type="ECO:0000313" key="3">
    <source>
        <dbReference type="Proteomes" id="UP000094598"/>
    </source>
</evidence>
<dbReference type="SUPFAM" id="SSF52540">
    <property type="entry name" value="P-loop containing nucleoside triphosphate hydrolases"/>
    <property type="match status" value="1"/>
</dbReference>
<keyword evidence="4" id="KW-1185">Reference proteome</keyword>
<reference evidence="2 4" key="2">
    <citation type="submission" date="2019-05" db="EMBL/GenBank/DDBJ databases">
        <title>Genome sequence of Moorella thermoacetica ATCC 33924.</title>
        <authorList>
            <person name="Poehlein A."/>
            <person name="Bengelsdorf F.R."/>
            <person name="Duerre P."/>
            <person name="Daniel R."/>
        </authorList>
    </citation>
    <scope>NUCLEOTIDE SEQUENCE [LARGE SCALE GENOMIC DNA]</scope>
    <source>
        <strain evidence="2 4">ATCC 33924</strain>
    </source>
</reference>
<evidence type="ECO:0000313" key="2">
    <source>
        <dbReference type="EMBL" id="TYL12740.1"/>
    </source>
</evidence>
<protein>
    <recommendedName>
        <fullName evidence="5">ATPase dynein-related AAA domain-containing protein</fullName>
    </recommendedName>
</protein>
<dbReference type="EMBL" id="VCDX01000006">
    <property type="protein sequence ID" value="TYL12740.1"/>
    <property type="molecule type" value="Genomic_DNA"/>
</dbReference>
<evidence type="ECO:0000313" key="4">
    <source>
        <dbReference type="Proteomes" id="UP000322283"/>
    </source>
</evidence>
<name>A0AAC9HIL9_NEOTH</name>
<sequence>MLIKEAKTIIKELLTNTNIVPALVGERGIGKSEALKQAADELGIGYFDLYASALEGPDFMGLIDKDRQAGVTRYLPPEFLPTEQAVAAGMFPEKGIFVLEELNRAETQTVHTLYPLLLYGRINQHHLASGWKLAVAMNPDTAAYTTNALDDAALDRMMILDVEPTVDEYSSYCLQTDNYNMDVLEFLQENKEMLLQKNGNGMDKAPCPRAWSRVQEIRNKCNLSDELMFKAMAGLVGSRAAASLAGYLRNRELKPPRAEEVFKDYNEVRPRLLEILKKNRYDIVALLSKQIAREMNLGKNHLNAVEKYVFDLPDELQVMFMRQLHEMRPNDFLKIMTKLPSFKEKLASRLVEAWQAA</sequence>
<evidence type="ECO:0000313" key="1">
    <source>
        <dbReference type="EMBL" id="AOQ24637.1"/>
    </source>
</evidence>
<dbReference type="Proteomes" id="UP000094598">
    <property type="component" value="Chromosome"/>
</dbReference>
<dbReference type="RefSeq" id="WP_069590388.1">
    <property type="nucleotide sequence ID" value="NZ_CP017019.1"/>
</dbReference>
<organism evidence="1 3">
    <name type="scientific">Neomoorella thermoacetica</name>
    <name type="common">Clostridium thermoaceticum</name>
    <dbReference type="NCBI Taxonomy" id="1525"/>
    <lineage>
        <taxon>Bacteria</taxon>
        <taxon>Bacillati</taxon>
        <taxon>Bacillota</taxon>
        <taxon>Clostridia</taxon>
        <taxon>Neomoorellales</taxon>
        <taxon>Neomoorellaceae</taxon>
        <taxon>Neomoorella</taxon>
    </lineage>
</organism>
<dbReference type="Proteomes" id="UP000322283">
    <property type="component" value="Unassembled WGS sequence"/>
</dbReference>